<name>A0ABU3BJI2_9FLAO</name>
<dbReference type="PANTHER" id="PTHR13504:SF35">
    <property type="entry name" value="PROTEIN ADENYLYLTRANSFERASE SOFIC"/>
    <property type="match status" value="1"/>
</dbReference>
<evidence type="ECO:0000259" key="1">
    <source>
        <dbReference type="PROSITE" id="PS51459"/>
    </source>
</evidence>
<dbReference type="Pfam" id="PF13784">
    <property type="entry name" value="Fic_N"/>
    <property type="match status" value="1"/>
</dbReference>
<dbReference type="EMBL" id="JAVRHU010000003">
    <property type="protein sequence ID" value="MDT0622322.1"/>
    <property type="molecule type" value="Genomic_DNA"/>
</dbReference>
<dbReference type="Proteomes" id="UP001250662">
    <property type="component" value="Unassembled WGS sequence"/>
</dbReference>
<protein>
    <submittedName>
        <fullName evidence="2">Fic family protein</fullName>
    </submittedName>
</protein>
<dbReference type="Pfam" id="PF21248">
    <property type="entry name" value="SoFic-like_C"/>
    <property type="match status" value="1"/>
</dbReference>
<evidence type="ECO:0000313" key="3">
    <source>
        <dbReference type="Proteomes" id="UP001250662"/>
    </source>
</evidence>
<comment type="caution">
    <text evidence="2">The sequence shown here is derived from an EMBL/GenBank/DDBJ whole genome shotgun (WGS) entry which is preliminary data.</text>
</comment>
<evidence type="ECO:0000313" key="2">
    <source>
        <dbReference type="EMBL" id="MDT0622322.1"/>
    </source>
</evidence>
<dbReference type="PROSITE" id="PS51459">
    <property type="entry name" value="FIDO"/>
    <property type="match status" value="1"/>
</dbReference>
<dbReference type="PIRSF" id="PIRSF038925">
    <property type="entry name" value="AMP-prot_trans"/>
    <property type="match status" value="1"/>
</dbReference>
<accession>A0ABU3BJI2</accession>
<dbReference type="InterPro" id="IPR040198">
    <property type="entry name" value="Fido_containing"/>
</dbReference>
<keyword evidence="3" id="KW-1185">Reference proteome</keyword>
<reference evidence="2 3" key="1">
    <citation type="submission" date="2023-09" db="EMBL/GenBank/DDBJ databases">
        <authorList>
            <person name="Rey-Velasco X."/>
        </authorList>
    </citation>
    <scope>NUCLEOTIDE SEQUENCE [LARGE SCALE GENOMIC DNA]</scope>
    <source>
        <strain evidence="2 3">P007</strain>
    </source>
</reference>
<dbReference type="PANTHER" id="PTHR13504">
    <property type="entry name" value="FIDO DOMAIN-CONTAINING PROTEIN DDB_G0283145"/>
    <property type="match status" value="1"/>
</dbReference>
<sequence>MSQENGYNLSELPLSIDMESKAVLKSLPAAHAALAELKGLAATIPNQTILINTLGLQEAKDSSAIENIITTHDDLYKSELNLDVFRSLDAKEVQNYIEALKHGFALTSKKGVLNNRVILEIQEVLEKNNAGFRKLPGTALKNSTTGKTVYTPPQNLTDIQRLMKNLEQFINDNNLSDYDPIVKMAIIHFQFESIHPFYDGNGRTGRIMNILYLILNKLQTLPILYLSSYIIQHKPDYYRLLQEVRDKNNWEEWLLFMIKGVEQTSKDTIKLIVEIKSLMTDYKNKLRTNYKFYSQDLLNNLFKHPYTKIEFVVNDLSVSRLTAANYLNKLADDGLLEKKRIGTANYYINRPLFDLLTER</sequence>
<dbReference type="Gene3D" id="1.10.3290.10">
    <property type="entry name" value="Fido-like domain"/>
    <property type="match status" value="1"/>
</dbReference>
<organism evidence="2 3">
    <name type="scientific">Croceitalea vernalis</name>
    <dbReference type="NCBI Taxonomy" id="3075599"/>
    <lineage>
        <taxon>Bacteria</taxon>
        <taxon>Pseudomonadati</taxon>
        <taxon>Bacteroidota</taxon>
        <taxon>Flavobacteriia</taxon>
        <taxon>Flavobacteriales</taxon>
        <taxon>Flavobacteriaceae</taxon>
        <taxon>Croceitalea</taxon>
    </lineage>
</organism>
<dbReference type="InterPro" id="IPR003812">
    <property type="entry name" value="Fido"/>
</dbReference>
<dbReference type="InterPro" id="IPR036597">
    <property type="entry name" value="Fido-like_dom_sf"/>
</dbReference>
<dbReference type="SUPFAM" id="SSF140931">
    <property type="entry name" value="Fic-like"/>
    <property type="match status" value="1"/>
</dbReference>
<gene>
    <name evidence="2" type="ORF">RM520_11855</name>
</gene>
<dbReference type="Pfam" id="PF02661">
    <property type="entry name" value="Fic"/>
    <property type="match status" value="1"/>
</dbReference>
<dbReference type="InterPro" id="IPR026287">
    <property type="entry name" value="SoFic-like"/>
</dbReference>
<feature type="domain" description="Fido" evidence="1">
    <location>
        <begin position="113"/>
        <end position="259"/>
    </location>
</feature>
<proteinExistence type="predicted"/>
<dbReference type="InterPro" id="IPR025758">
    <property type="entry name" value="Fic/DOC_N"/>
</dbReference>
<dbReference type="InterPro" id="IPR048770">
    <property type="entry name" value="SoFic-like_C"/>
</dbReference>